<dbReference type="AlphaFoldDB" id="A0A5J5G9U7"/>
<proteinExistence type="inferred from homology"/>
<dbReference type="OrthoDB" id="135354at2"/>
<reference evidence="9 10" key="1">
    <citation type="submission" date="2019-09" db="EMBL/GenBank/DDBJ databases">
        <title>Bacillus ochoae sp. nov., Paenibacillus whitsoniae sp. nov., Paenibacillus spiritus sp. nov. Isolated from the Mars Exploration Rover during spacecraft assembly.</title>
        <authorList>
            <person name="Seuylemezian A."/>
            <person name="Vaishampayan P."/>
        </authorList>
    </citation>
    <scope>NUCLEOTIDE SEQUENCE [LARGE SCALE GENOMIC DNA]</scope>
    <source>
        <strain evidence="9 10">MER_111</strain>
    </source>
</reference>
<dbReference type="EMBL" id="VYKK01000012">
    <property type="protein sequence ID" value="KAA9004876.1"/>
    <property type="molecule type" value="Genomic_DNA"/>
</dbReference>
<name>A0A5J5G9U7_9BACL</name>
<keyword evidence="10" id="KW-1185">Reference proteome</keyword>
<dbReference type="InterPro" id="IPR003838">
    <property type="entry name" value="ABC3_permease_C"/>
</dbReference>
<feature type="transmembrane region" description="Helical" evidence="7">
    <location>
        <begin position="454"/>
        <end position="478"/>
    </location>
</feature>
<evidence type="ECO:0000259" key="8">
    <source>
        <dbReference type="Pfam" id="PF02687"/>
    </source>
</evidence>
<feature type="domain" description="ABC3 transporter permease C-terminal" evidence="8">
    <location>
        <begin position="272"/>
        <end position="400"/>
    </location>
</feature>
<dbReference type="Proteomes" id="UP000367750">
    <property type="component" value="Unassembled WGS sequence"/>
</dbReference>
<dbReference type="Pfam" id="PF02687">
    <property type="entry name" value="FtsX"/>
    <property type="match status" value="2"/>
</dbReference>
<evidence type="ECO:0000256" key="7">
    <source>
        <dbReference type="SAM" id="Phobius"/>
    </source>
</evidence>
<dbReference type="GO" id="GO:0022857">
    <property type="term" value="F:transmembrane transporter activity"/>
    <property type="evidence" value="ECO:0007669"/>
    <property type="project" value="TreeGrafter"/>
</dbReference>
<feature type="transmembrane region" description="Helical" evidence="7">
    <location>
        <begin position="268"/>
        <end position="292"/>
    </location>
</feature>
<protein>
    <submittedName>
        <fullName evidence="9">FtsX-like permease family protein</fullName>
    </submittedName>
</protein>
<evidence type="ECO:0000313" key="10">
    <source>
        <dbReference type="Proteomes" id="UP000367750"/>
    </source>
</evidence>
<evidence type="ECO:0000256" key="2">
    <source>
        <dbReference type="ARBA" id="ARBA00022475"/>
    </source>
</evidence>
<evidence type="ECO:0000313" key="9">
    <source>
        <dbReference type="EMBL" id="KAA9004876.1"/>
    </source>
</evidence>
<dbReference type="PANTHER" id="PTHR30572">
    <property type="entry name" value="MEMBRANE COMPONENT OF TRANSPORTER-RELATED"/>
    <property type="match status" value="1"/>
</dbReference>
<dbReference type="RefSeq" id="WP_150458027.1">
    <property type="nucleotide sequence ID" value="NZ_VYKK01000012.1"/>
</dbReference>
<feature type="transmembrane region" description="Helical" evidence="7">
    <location>
        <begin position="419"/>
        <end position="442"/>
    </location>
</feature>
<feature type="transmembrane region" description="Helical" evidence="7">
    <location>
        <begin position="512"/>
        <end position="537"/>
    </location>
</feature>
<feature type="transmembrane region" description="Helical" evidence="7">
    <location>
        <begin position="797"/>
        <end position="818"/>
    </location>
</feature>
<feature type="transmembrane region" description="Helical" evidence="7">
    <location>
        <begin position="21"/>
        <end position="44"/>
    </location>
</feature>
<gene>
    <name evidence="9" type="ORF">F4V43_09595</name>
</gene>
<evidence type="ECO:0000256" key="4">
    <source>
        <dbReference type="ARBA" id="ARBA00022989"/>
    </source>
</evidence>
<feature type="transmembrane region" description="Helical" evidence="7">
    <location>
        <begin position="313"/>
        <end position="339"/>
    </location>
</feature>
<comment type="subcellular location">
    <subcellularLocation>
        <location evidence="1">Cell membrane</location>
        <topology evidence="1">Multi-pass membrane protein</topology>
    </subcellularLocation>
</comment>
<keyword evidence="2" id="KW-1003">Cell membrane</keyword>
<sequence>MIRSPLIWKMAFAHLQRNRKQTILTLLGGCIGTVLMIASVLFYASVNHSSGSYLEEHYGSIEWTLTPPGPQQAFTVEQAGEIGSLLEKNRIPELPSIITGASLLPGGSAVQPAAEPVSVALVGLDLEKAREFDEKALAPSLSSLKDNEVIVSKPAALLLGLHSGDSLRLTNGEDRHRDVTVAAILPERGLSGYRGVFAGAAGTLVTTETFAREWAELSAGAYNAVFAGNGRLISTPRMFPVASPLFEVDRQREDDYDKYRLFRDNYSYLFFMAGSVATLASFLLLAQLFVMLGEARSQELGVLRALGLRKKHVRSLFLSEAFLSILFCTLLGTVGGVALGRGLITYFVSQYSDKVELIEGFSVKLTPYLSAGYLAVSFVVLMLIQMLIALWIAWRIGRRPILQLTKGKSAAGRPPSKRAYVLGLLISCAVVILHLSLLITGAGPHWLAVNNMPMSLLVLVSWIAACLGLLHIGLNLLTRLDKPLHRLMRLLRFSRLSTKLALRYPRLNYRRVWTVSLLFSLVFAMLTIAMVTGQYYMKSSQSPSTNVLGLTTYIPYENEQEKTRILEKIDRSPQLAERITKTLPVEPYRIAARSPLFFAGETVFNMLPASDGYIQKAFTPLVDKDPRFRSDREVWEAVRDNPNNVVLDRSFSYSIDRWSKLYGLYGKPLHGIRVGDKLSLQVLPQEEAPGSAKFGKGPRTGVRVEVRVIGIQKTDGNVDHQFENLILLSPRLYDKLKPYGSKMNGNKNQGYVLLDYANRDVREVQKSEQLLRAAGIYQYGSPHKVLVGRQAMNNQTMSLYIGFIFLSIVIGLFGLLIIQYRSVQERSSDLAMLRCIGVSRRDLFHMFLLEGSQIGWVGLLVGCVIGSTGGLIYIETTKLIAPPQAAQVTIPFPYAEILVSMVAVMLLTVVLNLLPARRTLQLQPGDAIRDSEQ</sequence>
<comment type="caution">
    <text evidence="9">The sequence shown here is derived from an EMBL/GenBank/DDBJ whole genome shotgun (WGS) entry which is preliminary data.</text>
</comment>
<comment type="similarity">
    <text evidence="6">Belongs to the ABC-4 integral membrane protein family.</text>
</comment>
<evidence type="ECO:0000256" key="5">
    <source>
        <dbReference type="ARBA" id="ARBA00023136"/>
    </source>
</evidence>
<evidence type="ECO:0000256" key="1">
    <source>
        <dbReference type="ARBA" id="ARBA00004651"/>
    </source>
</evidence>
<feature type="domain" description="ABC3 transporter permease C-terminal" evidence="8">
    <location>
        <begin position="802"/>
        <end position="924"/>
    </location>
</feature>
<feature type="transmembrane region" description="Helical" evidence="7">
    <location>
        <begin position="894"/>
        <end position="914"/>
    </location>
</feature>
<keyword evidence="4 7" id="KW-1133">Transmembrane helix</keyword>
<feature type="transmembrane region" description="Helical" evidence="7">
    <location>
        <begin position="371"/>
        <end position="394"/>
    </location>
</feature>
<evidence type="ECO:0000256" key="3">
    <source>
        <dbReference type="ARBA" id="ARBA00022692"/>
    </source>
</evidence>
<organism evidence="9 10">
    <name type="scientific">Paenibacillus spiritus</name>
    <dbReference type="NCBI Taxonomy" id="2496557"/>
    <lineage>
        <taxon>Bacteria</taxon>
        <taxon>Bacillati</taxon>
        <taxon>Bacillota</taxon>
        <taxon>Bacilli</taxon>
        <taxon>Bacillales</taxon>
        <taxon>Paenibacillaceae</taxon>
        <taxon>Paenibacillus</taxon>
    </lineage>
</organism>
<dbReference type="PANTHER" id="PTHR30572:SF4">
    <property type="entry name" value="ABC TRANSPORTER PERMEASE YTRF"/>
    <property type="match status" value="1"/>
</dbReference>
<keyword evidence="5 7" id="KW-0472">Membrane</keyword>
<feature type="transmembrane region" description="Helical" evidence="7">
    <location>
        <begin position="854"/>
        <end position="874"/>
    </location>
</feature>
<dbReference type="InterPro" id="IPR050250">
    <property type="entry name" value="Macrolide_Exporter_MacB"/>
</dbReference>
<evidence type="ECO:0000256" key="6">
    <source>
        <dbReference type="ARBA" id="ARBA00038076"/>
    </source>
</evidence>
<dbReference type="GO" id="GO:0005886">
    <property type="term" value="C:plasma membrane"/>
    <property type="evidence" value="ECO:0007669"/>
    <property type="project" value="UniProtKB-SubCell"/>
</dbReference>
<accession>A0A5J5G9U7</accession>
<keyword evidence="3 7" id="KW-0812">Transmembrane</keyword>